<reference evidence="4 5" key="1">
    <citation type="journal article" date="2020" name="Harmful Algae">
        <title>Molecular and morphological characterization of a novel dihydroanatoxin-a producing Microcoleus species (cyanobacteria) from the Russian River, California, USA.</title>
        <authorList>
            <person name="Conklin K.Y."/>
            <person name="Stancheva R."/>
            <person name="Otten T.G."/>
            <person name="Fadness R."/>
            <person name="Boyer G.L."/>
            <person name="Read B."/>
            <person name="Zhang X."/>
            <person name="Sheath R.G."/>
        </authorList>
    </citation>
    <scope>NUCLEOTIDE SEQUENCE [LARGE SCALE GENOMIC DNA]</scope>
    <source>
        <strain evidence="4 5">PTRS2</strain>
    </source>
</reference>
<evidence type="ECO:0000256" key="2">
    <source>
        <dbReference type="SAM" id="MobiDB-lite"/>
    </source>
</evidence>
<protein>
    <submittedName>
        <fullName evidence="4">Helix-turn-helix transcriptional regulator</fullName>
    </submittedName>
</protein>
<keyword evidence="5" id="KW-1185">Reference proteome</keyword>
<accession>A0ABU8YHW9</accession>
<feature type="region of interest" description="Disordered" evidence="2">
    <location>
        <begin position="92"/>
        <end position="115"/>
    </location>
</feature>
<dbReference type="Gene3D" id="1.10.260.40">
    <property type="entry name" value="lambda repressor-like DNA-binding domains"/>
    <property type="match status" value="1"/>
</dbReference>
<evidence type="ECO:0000256" key="1">
    <source>
        <dbReference type="ARBA" id="ARBA00023125"/>
    </source>
</evidence>
<organism evidence="4 5">
    <name type="scientific">Microcoleus anatoxicus PTRS2</name>
    <dbReference type="NCBI Taxonomy" id="2705321"/>
    <lineage>
        <taxon>Bacteria</taxon>
        <taxon>Bacillati</taxon>
        <taxon>Cyanobacteriota</taxon>
        <taxon>Cyanophyceae</taxon>
        <taxon>Oscillatoriophycideae</taxon>
        <taxon>Oscillatoriales</taxon>
        <taxon>Microcoleaceae</taxon>
        <taxon>Microcoleus</taxon>
        <taxon>Microcoleus anatoxicus</taxon>
    </lineage>
</organism>
<evidence type="ECO:0000313" key="5">
    <source>
        <dbReference type="Proteomes" id="UP001384579"/>
    </source>
</evidence>
<dbReference type="PROSITE" id="PS50943">
    <property type="entry name" value="HTH_CROC1"/>
    <property type="match status" value="1"/>
</dbReference>
<feature type="domain" description="HTH cro/C1-type" evidence="3">
    <location>
        <begin position="10"/>
        <end position="65"/>
    </location>
</feature>
<comment type="caution">
    <text evidence="4">The sequence shown here is derived from an EMBL/GenBank/DDBJ whole genome shotgun (WGS) entry which is preliminary data.</text>
</comment>
<dbReference type="InterPro" id="IPR001387">
    <property type="entry name" value="Cro/C1-type_HTH"/>
</dbReference>
<feature type="compositionally biased region" description="Basic and acidic residues" evidence="2">
    <location>
        <begin position="104"/>
        <end position="115"/>
    </location>
</feature>
<dbReference type="Pfam" id="PF01381">
    <property type="entry name" value="HTH_3"/>
    <property type="match status" value="1"/>
</dbReference>
<dbReference type="PANTHER" id="PTHR46558:SF4">
    <property type="entry name" value="DNA-BIDING PHAGE PROTEIN"/>
    <property type="match status" value="1"/>
</dbReference>
<dbReference type="SUPFAM" id="SSF47413">
    <property type="entry name" value="lambda repressor-like DNA-binding domains"/>
    <property type="match status" value="1"/>
</dbReference>
<dbReference type="EMBL" id="JBBLXS010000027">
    <property type="protein sequence ID" value="MEK0183955.1"/>
    <property type="molecule type" value="Genomic_DNA"/>
</dbReference>
<evidence type="ECO:0000313" key="4">
    <source>
        <dbReference type="EMBL" id="MEK0183955.1"/>
    </source>
</evidence>
<name>A0ABU8YHW9_9CYAN</name>
<dbReference type="PANTHER" id="PTHR46558">
    <property type="entry name" value="TRACRIPTIONAL REGULATORY PROTEIN-RELATED-RELATED"/>
    <property type="match status" value="1"/>
</dbReference>
<dbReference type="SMART" id="SM00530">
    <property type="entry name" value="HTH_XRE"/>
    <property type="match status" value="1"/>
</dbReference>
<keyword evidence="1" id="KW-0238">DNA-binding</keyword>
<dbReference type="RefSeq" id="WP_340520260.1">
    <property type="nucleotide sequence ID" value="NZ_JBBLXS010000027.1"/>
</dbReference>
<sequence length="115" mass="13254">MKRTKPVPRLAQLREQAGLTQLEVSQLLGVTENTVANWEKGRSGIEWIERIVKVCKLFGCNAEDLIEYVVETQPAEPNPKRRTLEDFQRMLHTDKPAQTANPETKGEFEKQEVYE</sequence>
<dbReference type="InterPro" id="IPR010982">
    <property type="entry name" value="Lambda_DNA-bd_dom_sf"/>
</dbReference>
<gene>
    <name evidence="4" type="ORF">WMG39_03730</name>
</gene>
<dbReference type="Proteomes" id="UP001384579">
    <property type="component" value="Unassembled WGS sequence"/>
</dbReference>
<proteinExistence type="predicted"/>
<evidence type="ECO:0000259" key="3">
    <source>
        <dbReference type="PROSITE" id="PS50943"/>
    </source>
</evidence>
<dbReference type="CDD" id="cd00093">
    <property type="entry name" value="HTH_XRE"/>
    <property type="match status" value="1"/>
</dbReference>